<dbReference type="Proteomes" id="UP000681356">
    <property type="component" value="Unassembled WGS sequence"/>
</dbReference>
<name>A0A8J7WHV4_9RHOB</name>
<reference evidence="2" key="1">
    <citation type="submission" date="2021-04" db="EMBL/GenBank/DDBJ databases">
        <authorList>
            <person name="Yoon J."/>
        </authorList>
    </citation>
    <scope>NUCLEOTIDE SEQUENCE</scope>
    <source>
        <strain evidence="2">KMU-90</strain>
    </source>
</reference>
<feature type="transmembrane region" description="Helical" evidence="1">
    <location>
        <begin position="438"/>
        <end position="457"/>
    </location>
</feature>
<feature type="transmembrane region" description="Helical" evidence="1">
    <location>
        <begin position="200"/>
        <end position="221"/>
    </location>
</feature>
<proteinExistence type="predicted"/>
<feature type="transmembrane region" description="Helical" evidence="1">
    <location>
        <begin position="121"/>
        <end position="147"/>
    </location>
</feature>
<organism evidence="2 3">
    <name type="scientific">Thetidibacter halocola</name>
    <dbReference type="NCBI Taxonomy" id="2827239"/>
    <lineage>
        <taxon>Bacteria</taxon>
        <taxon>Pseudomonadati</taxon>
        <taxon>Pseudomonadota</taxon>
        <taxon>Alphaproteobacteria</taxon>
        <taxon>Rhodobacterales</taxon>
        <taxon>Roseobacteraceae</taxon>
        <taxon>Thetidibacter</taxon>
    </lineage>
</organism>
<accession>A0A8J7WHV4</accession>
<evidence type="ECO:0000256" key="1">
    <source>
        <dbReference type="SAM" id="Phobius"/>
    </source>
</evidence>
<dbReference type="EMBL" id="JAGTUU010000011">
    <property type="protein sequence ID" value="MBS0126719.1"/>
    <property type="molecule type" value="Genomic_DNA"/>
</dbReference>
<feature type="transmembrane region" description="Helical" evidence="1">
    <location>
        <begin position="270"/>
        <end position="293"/>
    </location>
</feature>
<feature type="transmembrane region" description="Helical" evidence="1">
    <location>
        <begin position="28"/>
        <end position="46"/>
    </location>
</feature>
<gene>
    <name evidence="2" type="ORF">KB874_21800</name>
</gene>
<comment type="caution">
    <text evidence="2">The sequence shown here is derived from an EMBL/GenBank/DDBJ whole genome shotgun (WGS) entry which is preliminary data.</text>
</comment>
<keyword evidence="1" id="KW-0472">Membrane</keyword>
<sequence length="459" mass="48148">MIDRAAAVCLIGLTVLFALREWGAAVPAAPIEALALLILALLSLRVKLTRKAFVLAGIGLSAWLALAGLDWWALSLNGLDKAAFIAAFFTALSTLRNAAETSPALRRAGLFLAAQPPGRRYAALTLGGQMFALLINYGSISLLGGLATQSARAEPDPRIRTHRMRRMLLAIQRGFLASLPWSPMAFAMAITTALIPGATWAAAVLPGIGSAAIIALSGWSMDSIFKPRLGPLPPRKPPDGSWSLLLPLLFLLVLLAVTVLGLHLALGLRIVGIVMVVVPVIALAWAILQRLGVGAEASLRQRARHYLGQELPGYRGELVLLMMAGYIGTVGAPLLQPIVLSLGLDPTALPAWVVLASMVWIIPLLGQIGMNPILGVTLIAPLIPDPATLGVTPAALVTAIGAGWALSGATSPFTATTLLIGSFANVSATHVGLRWNGGYFLVTALVLTGWVLLYGFVLS</sequence>
<feature type="transmembrane region" description="Helical" evidence="1">
    <location>
        <begin position="53"/>
        <end position="74"/>
    </location>
</feature>
<keyword evidence="3" id="KW-1185">Reference proteome</keyword>
<feature type="transmembrane region" description="Helical" evidence="1">
    <location>
        <begin position="314"/>
        <end position="335"/>
    </location>
</feature>
<keyword evidence="1" id="KW-1133">Transmembrane helix</keyword>
<evidence type="ECO:0008006" key="4">
    <source>
        <dbReference type="Google" id="ProtNLM"/>
    </source>
</evidence>
<evidence type="ECO:0000313" key="3">
    <source>
        <dbReference type="Proteomes" id="UP000681356"/>
    </source>
</evidence>
<protein>
    <recommendedName>
        <fullName evidence="4">H+/citrate symporter</fullName>
    </recommendedName>
</protein>
<dbReference type="AlphaFoldDB" id="A0A8J7WHV4"/>
<feature type="transmembrane region" description="Helical" evidence="1">
    <location>
        <begin position="242"/>
        <end position="264"/>
    </location>
</feature>
<feature type="transmembrane region" description="Helical" evidence="1">
    <location>
        <begin position="168"/>
        <end position="194"/>
    </location>
</feature>
<evidence type="ECO:0000313" key="2">
    <source>
        <dbReference type="EMBL" id="MBS0126719.1"/>
    </source>
</evidence>
<feature type="transmembrane region" description="Helical" evidence="1">
    <location>
        <begin position="387"/>
        <end position="407"/>
    </location>
</feature>
<keyword evidence="1" id="KW-0812">Transmembrane</keyword>